<comment type="caution">
    <text evidence="2">The sequence shown here is derived from an EMBL/GenBank/DDBJ whole genome shotgun (WGS) entry which is preliminary data.</text>
</comment>
<keyword evidence="3" id="KW-1185">Reference proteome</keyword>
<protein>
    <submittedName>
        <fullName evidence="2">Uncharacterized protein</fullName>
    </submittedName>
</protein>
<sequence>MDPGYSNQSVSADITATVKESEAPQEENVLLSLNKSTYKSPEKKFNFSSSSESEEEDDDDDNFIFPSKNLSRKTTNKVSKLTSPKSNTLASSSVPLLPTPRRSRSLAKQFLLNKDELSETAEDVADTEENIKRTSPKKTPLKTTPASKIATPERISNTRLRNAVIPKQVGLTQLSPSTSLPPHNRESTCEGSAVTTRQSSDVASKTPTSSKRLRTCLNLASQKRKEQNDPENDLSEDDSGRIPSAKKRTSDVMLQSGDSMYNRTQFGSAIEPSTLPVPRTTRFNLYMAPLDDPVRAFELHSGDDYRVSWLYLLPNVVFPLKTRDPITIMQLKGSVEFRNNPAVPSRLY</sequence>
<dbReference type="OrthoDB" id="6373237at2759"/>
<gene>
    <name evidence="2" type="ORF">DGAL_LOCUS6567</name>
</gene>
<evidence type="ECO:0000256" key="1">
    <source>
        <dbReference type="SAM" id="MobiDB-lite"/>
    </source>
</evidence>
<feature type="region of interest" description="Disordered" evidence="1">
    <location>
        <begin position="1"/>
        <end position="103"/>
    </location>
</feature>
<feature type="region of interest" description="Disordered" evidence="1">
    <location>
        <begin position="119"/>
        <end position="147"/>
    </location>
</feature>
<organism evidence="2 3">
    <name type="scientific">Daphnia galeata</name>
    <dbReference type="NCBI Taxonomy" id="27404"/>
    <lineage>
        <taxon>Eukaryota</taxon>
        <taxon>Metazoa</taxon>
        <taxon>Ecdysozoa</taxon>
        <taxon>Arthropoda</taxon>
        <taxon>Crustacea</taxon>
        <taxon>Branchiopoda</taxon>
        <taxon>Diplostraca</taxon>
        <taxon>Cladocera</taxon>
        <taxon>Anomopoda</taxon>
        <taxon>Daphniidae</taxon>
        <taxon>Daphnia</taxon>
    </lineage>
</organism>
<evidence type="ECO:0000313" key="3">
    <source>
        <dbReference type="Proteomes" id="UP000789390"/>
    </source>
</evidence>
<dbReference type="AlphaFoldDB" id="A0A8J2RG91"/>
<feature type="compositionally biased region" description="Acidic residues" evidence="1">
    <location>
        <begin position="52"/>
        <end position="62"/>
    </location>
</feature>
<accession>A0A8J2RG91</accession>
<feature type="region of interest" description="Disordered" evidence="1">
    <location>
        <begin position="166"/>
        <end position="251"/>
    </location>
</feature>
<feature type="compositionally biased region" description="Polar residues" evidence="1">
    <location>
        <begin position="1"/>
        <end position="14"/>
    </location>
</feature>
<feature type="compositionally biased region" description="Polar residues" evidence="1">
    <location>
        <begin position="170"/>
        <end position="181"/>
    </location>
</feature>
<feature type="compositionally biased region" description="Polar residues" evidence="1">
    <location>
        <begin position="189"/>
        <end position="210"/>
    </location>
</feature>
<evidence type="ECO:0000313" key="2">
    <source>
        <dbReference type="EMBL" id="CAH0103890.1"/>
    </source>
</evidence>
<dbReference type="EMBL" id="CAKKLH010000119">
    <property type="protein sequence ID" value="CAH0103890.1"/>
    <property type="molecule type" value="Genomic_DNA"/>
</dbReference>
<reference evidence="2" key="1">
    <citation type="submission" date="2021-11" db="EMBL/GenBank/DDBJ databases">
        <authorList>
            <person name="Schell T."/>
        </authorList>
    </citation>
    <scope>NUCLEOTIDE SEQUENCE</scope>
    <source>
        <strain evidence="2">M5</strain>
    </source>
</reference>
<proteinExistence type="predicted"/>
<name>A0A8J2RG91_9CRUS</name>
<feature type="compositionally biased region" description="Polar residues" evidence="1">
    <location>
        <begin position="76"/>
        <end position="94"/>
    </location>
</feature>
<feature type="compositionally biased region" description="Acidic residues" evidence="1">
    <location>
        <begin position="119"/>
        <end position="128"/>
    </location>
</feature>
<dbReference type="Proteomes" id="UP000789390">
    <property type="component" value="Unassembled WGS sequence"/>
</dbReference>